<dbReference type="NCBIfam" id="TIGR01031">
    <property type="entry name" value="rpmF_bact"/>
    <property type="match status" value="1"/>
</dbReference>
<dbReference type="GO" id="GO:0006412">
    <property type="term" value="P:translation"/>
    <property type="evidence" value="ECO:0007669"/>
    <property type="project" value="InterPro"/>
</dbReference>
<accession>A0A6J6I8P0</accession>
<dbReference type="GO" id="GO:0015934">
    <property type="term" value="C:large ribosomal subunit"/>
    <property type="evidence" value="ECO:0007669"/>
    <property type="project" value="InterPro"/>
</dbReference>
<dbReference type="HAMAP" id="MF_00340">
    <property type="entry name" value="Ribosomal_bL32"/>
    <property type="match status" value="1"/>
</dbReference>
<reference evidence="5" key="1">
    <citation type="submission" date="2020-05" db="EMBL/GenBank/DDBJ databases">
        <authorList>
            <person name="Chiriac C."/>
            <person name="Salcher M."/>
            <person name="Ghai R."/>
            <person name="Kavagutti S V."/>
        </authorList>
    </citation>
    <scope>NUCLEOTIDE SEQUENCE</scope>
</reference>
<dbReference type="GO" id="GO:0003735">
    <property type="term" value="F:structural constituent of ribosome"/>
    <property type="evidence" value="ECO:0007669"/>
    <property type="project" value="InterPro"/>
</dbReference>
<evidence type="ECO:0000256" key="2">
    <source>
        <dbReference type="ARBA" id="ARBA00022980"/>
    </source>
</evidence>
<dbReference type="EMBL" id="CAEZVH010000009">
    <property type="protein sequence ID" value="CAB4620225.1"/>
    <property type="molecule type" value="Genomic_DNA"/>
</dbReference>
<dbReference type="InterPro" id="IPR002677">
    <property type="entry name" value="Ribosomal_bL32"/>
</dbReference>
<keyword evidence="2" id="KW-0689">Ribosomal protein</keyword>
<organism evidence="5">
    <name type="scientific">freshwater metagenome</name>
    <dbReference type="NCBI Taxonomy" id="449393"/>
    <lineage>
        <taxon>unclassified sequences</taxon>
        <taxon>metagenomes</taxon>
        <taxon>ecological metagenomes</taxon>
    </lineage>
</organism>
<name>A0A6J6I8P0_9ZZZZ</name>
<protein>
    <submittedName>
        <fullName evidence="5">Unannotated protein</fullName>
    </submittedName>
</protein>
<evidence type="ECO:0000256" key="3">
    <source>
        <dbReference type="ARBA" id="ARBA00023274"/>
    </source>
</evidence>
<dbReference type="InterPro" id="IPR011332">
    <property type="entry name" value="Ribosomal_zn-bd"/>
</dbReference>
<dbReference type="AlphaFoldDB" id="A0A6J6I8P0"/>
<comment type="similarity">
    <text evidence="1">Belongs to the bacterial ribosomal protein bL32 family.</text>
</comment>
<evidence type="ECO:0000313" key="5">
    <source>
        <dbReference type="EMBL" id="CAB4620225.1"/>
    </source>
</evidence>
<evidence type="ECO:0000256" key="1">
    <source>
        <dbReference type="ARBA" id="ARBA00008560"/>
    </source>
</evidence>
<gene>
    <name evidence="5" type="ORF">UFOPK1951_00162</name>
</gene>
<dbReference type="InterPro" id="IPR044957">
    <property type="entry name" value="Ribosomal_bL32_bact"/>
</dbReference>
<keyword evidence="3" id="KW-0687">Ribonucleoprotein</keyword>
<feature type="compositionally biased region" description="Basic residues" evidence="4">
    <location>
        <begin position="1"/>
        <end position="19"/>
    </location>
</feature>
<evidence type="ECO:0000256" key="4">
    <source>
        <dbReference type="SAM" id="MobiDB-lite"/>
    </source>
</evidence>
<dbReference type="SUPFAM" id="SSF57829">
    <property type="entry name" value="Zn-binding ribosomal proteins"/>
    <property type="match status" value="1"/>
</dbReference>
<feature type="region of interest" description="Disordered" evidence="4">
    <location>
        <begin position="1"/>
        <end position="20"/>
    </location>
</feature>
<dbReference type="Pfam" id="PF01783">
    <property type="entry name" value="Ribosomal_L32p"/>
    <property type="match status" value="1"/>
</dbReference>
<sequence>MPVPKRKMSRSKTRSRRSQWKTTAAALAACPQCQQPKLQHTACPTCGTYNRRQVIEV</sequence>
<dbReference type="PANTHER" id="PTHR35534:SF1">
    <property type="entry name" value="LARGE RIBOSOMAL SUBUNIT PROTEIN BL32"/>
    <property type="match status" value="1"/>
</dbReference>
<dbReference type="PANTHER" id="PTHR35534">
    <property type="entry name" value="50S RIBOSOMAL PROTEIN L32"/>
    <property type="match status" value="1"/>
</dbReference>
<proteinExistence type="inferred from homology"/>